<dbReference type="OrthoDB" id="1000146at2759"/>
<feature type="chain" id="PRO_5038430904" description="Reverse transcriptase zinc-binding domain-containing protein" evidence="1">
    <location>
        <begin position="31"/>
        <end position="123"/>
    </location>
</feature>
<dbReference type="Proteomes" id="UP000828251">
    <property type="component" value="Unassembled WGS sequence"/>
</dbReference>
<sequence length="123" mass="13949">MKHKCSYMWKAVAKAWPLLCSNMIWSIGNGGTVWCWEDNWVPTIGPLNQYVLGHDDVVNRIISIPPPSESAGLDTLSWSKTTSGVFSVKSGYSLLKEESWNPKDEIWNVVWKAPGPQRVRQFI</sequence>
<protein>
    <recommendedName>
        <fullName evidence="4">Reverse transcriptase zinc-binding domain-containing protein</fullName>
    </recommendedName>
</protein>
<keyword evidence="1" id="KW-0732">Signal</keyword>
<evidence type="ECO:0000313" key="3">
    <source>
        <dbReference type="Proteomes" id="UP000828251"/>
    </source>
</evidence>
<gene>
    <name evidence="2" type="ORF">J1N35_041281</name>
</gene>
<name>A0A9D3ZJ87_9ROSI</name>
<dbReference type="EMBL" id="JAIQCV010000012">
    <property type="protein sequence ID" value="KAH1039538.1"/>
    <property type="molecule type" value="Genomic_DNA"/>
</dbReference>
<evidence type="ECO:0008006" key="4">
    <source>
        <dbReference type="Google" id="ProtNLM"/>
    </source>
</evidence>
<dbReference type="AlphaFoldDB" id="A0A9D3ZJ87"/>
<evidence type="ECO:0000256" key="1">
    <source>
        <dbReference type="SAM" id="SignalP"/>
    </source>
</evidence>
<reference evidence="2 3" key="1">
    <citation type="journal article" date="2021" name="Plant Biotechnol. J.">
        <title>Multi-omics assisted identification of the key and species-specific regulatory components of drought-tolerant mechanisms in Gossypium stocksii.</title>
        <authorList>
            <person name="Yu D."/>
            <person name="Ke L."/>
            <person name="Zhang D."/>
            <person name="Wu Y."/>
            <person name="Sun Y."/>
            <person name="Mei J."/>
            <person name="Sun J."/>
            <person name="Sun Y."/>
        </authorList>
    </citation>
    <scope>NUCLEOTIDE SEQUENCE [LARGE SCALE GENOMIC DNA]</scope>
    <source>
        <strain evidence="3">cv. E1</strain>
        <tissue evidence="2">Leaf</tissue>
    </source>
</reference>
<comment type="caution">
    <text evidence="2">The sequence shown here is derived from an EMBL/GenBank/DDBJ whole genome shotgun (WGS) entry which is preliminary data.</text>
</comment>
<keyword evidence="3" id="KW-1185">Reference proteome</keyword>
<proteinExistence type="predicted"/>
<feature type="signal peptide" evidence="1">
    <location>
        <begin position="1"/>
        <end position="30"/>
    </location>
</feature>
<evidence type="ECO:0000313" key="2">
    <source>
        <dbReference type="EMBL" id="KAH1039538.1"/>
    </source>
</evidence>
<organism evidence="2 3">
    <name type="scientific">Gossypium stocksii</name>
    <dbReference type="NCBI Taxonomy" id="47602"/>
    <lineage>
        <taxon>Eukaryota</taxon>
        <taxon>Viridiplantae</taxon>
        <taxon>Streptophyta</taxon>
        <taxon>Embryophyta</taxon>
        <taxon>Tracheophyta</taxon>
        <taxon>Spermatophyta</taxon>
        <taxon>Magnoliopsida</taxon>
        <taxon>eudicotyledons</taxon>
        <taxon>Gunneridae</taxon>
        <taxon>Pentapetalae</taxon>
        <taxon>rosids</taxon>
        <taxon>malvids</taxon>
        <taxon>Malvales</taxon>
        <taxon>Malvaceae</taxon>
        <taxon>Malvoideae</taxon>
        <taxon>Gossypium</taxon>
    </lineage>
</organism>
<accession>A0A9D3ZJ87</accession>